<dbReference type="Proteomes" id="UP001177021">
    <property type="component" value="Unassembled WGS sequence"/>
</dbReference>
<name>A0ACB0M7C2_TRIPR</name>
<accession>A0ACB0M7C2</accession>
<organism evidence="1 2">
    <name type="scientific">Trifolium pratense</name>
    <name type="common">Red clover</name>
    <dbReference type="NCBI Taxonomy" id="57577"/>
    <lineage>
        <taxon>Eukaryota</taxon>
        <taxon>Viridiplantae</taxon>
        <taxon>Streptophyta</taxon>
        <taxon>Embryophyta</taxon>
        <taxon>Tracheophyta</taxon>
        <taxon>Spermatophyta</taxon>
        <taxon>Magnoliopsida</taxon>
        <taxon>eudicotyledons</taxon>
        <taxon>Gunneridae</taxon>
        <taxon>Pentapetalae</taxon>
        <taxon>rosids</taxon>
        <taxon>fabids</taxon>
        <taxon>Fabales</taxon>
        <taxon>Fabaceae</taxon>
        <taxon>Papilionoideae</taxon>
        <taxon>50 kb inversion clade</taxon>
        <taxon>NPAAA clade</taxon>
        <taxon>Hologalegina</taxon>
        <taxon>IRL clade</taxon>
        <taxon>Trifolieae</taxon>
        <taxon>Trifolium</taxon>
    </lineage>
</organism>
<protein>
    <submittedName>
        <fullName evidence="1">Uncharacterized protein</fullName>
    </submittedName>
</protein>
<sequence>MLVDTTDVFTTHQKFATPDDVVKWARDVGDANKVGIIITRSDKKNGIRGRNDKLILGCDKGGKYDCSESSTTSASKKCNCPFKIRAAPSTDGSGWKVHVIHGVHNHGLPDQYHGHPRKARLTADENKRVQDLTKRKVAPRHIVLDLKDQNPESVVDATLVYRKRHMMQIQERGSRTELQHLLQLLDDAKYVSWNRRKDDGSDVLSDIFWAHPDSIKLLNLFPIVLVMDCTYKTNKYRQPLLEIAGITSTNMTFAVGFAYMESEKTDNYHWALGKLKQLITKQDIFPRVILTDREFALMNAIKDIFPHTTNMLCTWHIIKNVNARCTVQIPKDMKQKVKNLWRDVVQSPDEVEYQQRLNAFQQACVNSSNFVEYVNNTWLAPHKEQFVEAWTNRVMHLGNTTTNRVESAHWRLKKMLEHSKGDLCKCLEGMNDNIRLEVDKIKKSFQKSFYYTEKTHSSPFFQYLRNFVSRAAMTLISDEMERIDIVGTNKNLCGCKLRSTCELPCACELSGYTTSGVPIPLDSVHGHWKKLTMEEPLEDDTEDGYELDMSNAMEAIWTRFRSLDIVGKRALKSKVFELAYPASSSLCPPPEKIKTRGGVKNKNKGKTPKGYDVYRDPSYFEHVEREYGDSQGTLKRLCTQQSQTSQKELSQPSQKQQSQPSQKQLSQMSKKLTSQKYLGQFPDHMHPHIVDIADVLEDGNCGFRAVASLLGYTEEGWSIVRRELDEELRNNNNLYEKLFRQDLQVVRDSLVATRWFTIPAMGYLVANRYNVVLVTLGKPSKTFFPMMTSYSSSARFFCIGFVNGNHWVPVNMSKGFPLPEVTADWKKFCSHEAKSWMSNLNGRLQYWNLLNPPVKPLSGVMSVE</sequence>
<dbReference type="EMBL" id="CASHSV030000823">
    <property type="protein sequence ID" value="CAJ2676418.1"/>
    <property type="molecule type" value="Genomic_DNA"/>
</dbReference>
<evidence type="ECO:0000313" key="2">
    <source>
        <dbReference type="Proteomes" id="UP001177021"/>
    </source>
</evidence>
<proteinExistence type="predicted"/>
<gene>
    <name evidence="1" type="ORF">MILVUS5_LOCUS39168</name>
</gene>
<keyword evidence="2" id="KW-1185">Reference proteome</keyword>
<evidence type="ECO:0000313" key="1">
    <source>
        <dbReference type="EMBL" id="CAJ2676418.1"/>
    </source>
</evidence>
<reference evidence="1" key="1">
    <citation type="submission" date="2023-10" db="EMBL/GenBank/DDBJ databases">
        <authorList>
            <person name="Rodriguez Cubillos JULIANA M."/>
            <person name="De Vega J."/>
        </authorList>
    </citation>
    <scope>NUCLEOTIDE SEQUENCE</scope>
</reference>
<comment type="caution">
    <text evidence="1">The sequence shown here is derived from an EMBL/GenBank/DDBJ whole genome shotgun (WGS) entry which is preliminary data.</text>
</comment>